<sequence length="396" mass="43337">MKFAVKAWSSGSARTGLLQLGNCPSPIETPALLLSTRKGLPYFIAPDLLPSLPSPDSHLLQISPIHFLEGLSPKTISNVGGLHQMLGLPEYGFAAVARDSLQCLPECNSTNKHGASFETPCGRLLIKPVDYLELINSMRPNIWATLADEVPAWVSDKRNKTSVDRTVRWLDECISLSSAGGAVLGSIVGGSSVEERERCAQEVARRNVTGYLIGGFGLGESMDERPALLNAATAILQDEKPRMVCGLGLPEEVLQGVAAGIDLFNSEYIYHLTLGGFALAFPLGGIKISVSKPDPSDIGNDRSKINLRATVYRKDTSPIVEDCSCYTCQNHTKAYINHLLNVHEMLAQILLEIHNTHHYLEFFKSIREAIKAGEFEQFRNRFIESRRDHLALAAVA</sequence>
<dbReference type="InterPro" id="IPR002616">
    <property type="entry name" value="tRNA_ribo_trans-like"/>
</dbReference>
<keyword evidence="2 5" id="KW-0819">tRNA processing</keyword>
<organism evidence="7 8">
    <name type="scientific">Rhamnella rubrinervis</name>
    <dbReference type="NCBI Taxonomy" id="2594499"/>
    <lineage>
        <taxon>Eukaryota</taxon>
        <taxon>Viridiplantae</taxon>
        <taxon>Streptophyta</taxon>
        <taxon>Embryophyta</taxon>
        <taxon>Tracheophyta</taxon>
        <taxon>Spermatophyta</taxon>
        <taxon>Magnoliopsida</taxon>
        <taxon>eudicotyledons</taxon>
        <taxon>Gunneridae</taxon>
        <taxon>Pentapetalae</taxon>
        <taxon>rosids</taxon>
        <taxon>fabids</taxon>
        <taxon>Rosales</taxon>
        <taxon>Rhamnaceae</taxon>
        <taxon>rhamnoid group</taxon>
        <taxon>Rhamneae</taxon>
        <taxon>Rhamnella</taxon>
    </lineage>
</organism>
<accession>A0A8K0H7X6</accession>
<protein>
    <recommendedName>
        <fullName evidence="5">Queuine tRNA-ribosyltransferase accessory subunit 2</fullName>
    </recommendedName>
    <alternativeName>
        <fullName evidence="5">Queuine tRNA-ribosyltransferase domain-containing protein 1</fullName>
    </alternativeName>
</protein>
<comment type="similarity">
    <text evidence="5">Belongs to the queuine tRNA-ribosyltransferase family. QTRT2 subfamily.</text>
</comment>
<comment type="subunit">
    <text evidence="5">Heterodimer of a catalytic subunit and an accessory subunit.</text>
</comment>
<evidence type="ECO:0000256" key="2">
    <source>
        <dbReference type="ARBA" id="ARBA00022694"/>
    </source>
</evidence>
<keyword evidence="3 5" id="KW-0479">Metal-binding</keyword>
<evidence type="ECO:0000256" key="5">
    <source>
        <dbReference type="HAMAP-Rule" id="MF_03043"/>
    </source>
</evidence>
<dbReference type="GO" id="GO:0005737">
    <property type="term" value="C:cytoplasm"/>
    <property type="evidence" value="ECO:0007669"/>
    <property type="project" value="UniProtKB-SubCell"/>
</dbReference>
<dbReference type="SUPFAM" id="SSF51713">
    <property type="entry name" value="tRNA-guanine transglycosylase"/>
    <property type="match status" value="1"/>
</dbReference>
<feature type="binding site" evidence="5">
    <location>
        <position position="323"/>
    </location>
    <ligand>
        <name>Zn(2+)</name>
        <dbReference type="ChEBI" id="CHEBI:29105"/>
    </ligand>
</feature>
<dbReference type="HAMAP" id="MF_03043">
    <property type="entry name" value="QTRT2"/>
    <property type="match status" value="1"/>
</dbReference>
<comment type="function">
    <text evidence="5">Non-catalytic subunit of the queuine tRNA-ribosyltransferase (TGT) that catalyzes the base-exchange of a guanine (G) residue with queuine (Q) at position 34 (anticodon wobble position) in tRNAs with GU(N) anticodons (tRNA-Asp, -Asn, -His and -Tyr), resulting in the hypermodified nucleoside queuosine (7-(((4,5-cis-dihydroxy-2-cyclopenten-1-yl)amino)methyl)-7-deazaguanosine).</text>
</comment>
<dbReference type="InterPro" id="IPR050852">
    <property type="entry name" value="Queuine_tRNA-ribosyltrfase"/>
</dbReference>
<dbReference type="GO" id="GO:0006400">
    <property type="term" value="P:tRNA modification"/>
    <property type="evidence" value="ECO:0007669"/>
    <property type="project" value="InterPro"/>
</dbReference>
<dbReference type="OrthoDB" id="27601at2759"/>
<evidence type="ECO:0000256" key="1">
    <source>
        <dbReference type="ARBA" id="ARBA00022490"/>
    </source>
</evidence>
<keyword evidence="8" id="KW-1185">Reference proteome</keyword>
<evidence type="ECO:0000256" key="3">
    <source>
        <dbReference type="ARBA" id="ARBA00022723"/>
    </source>
</evidence>
<evidence type="ECO:0000313" key="8">
    <source>
        <dbReference type="Proteomes" id="UP000796880"/>
    </source>
</evidence>
<comment type="subcellular location">
    <subcellularLocation>
        <location evidence="5">Cytoplasm</location>
    </subcellularLocation>
</comment>
<dbReference type="PANTHER" id="PTHR46064:SF1">
    <property type="entry name" value="QUEUINE TRNA-RIBOSYLTRANSFERASE ACCESSORY SUBUNIT 2"/>
    <property type="match status" value="1"/>
</dbReference>
<evidence type="ECO:0000313" key="7">
    <source>
        <dbReference type="EMBL" id="KAF3447401.1"/>
    </source>
</evidence>
<dbReference type="Pfam" id="PF01702">
    <property type="entry name" value="TGT"/>
    <property type="match status" value="1"/>
</dbReference>
<feature type="binding site" evidence="5">
    <location>
        <position position="354"/>
    </location>
    <ligand>
        <name>Zn(2+)</name>
        <dbReference type="ChEBI" id="CHEBI:29105"/>
    </ligand>
</feature>
<reference evidence="7" key="1">
    <citation type="submission" date="2020-03" db="EMBL/GenBank/DDBJ databases">
        <title>A high-quality chromosome-level genome assembly of a woody plant with both climbing and erect habits, Rhamnella rubrinervis.</title>
        <authorList>
            <person name="Lu Z."/>
            <person name="Yang Y."/>
            <person name="Zhu X."/>
            <person name="Sun Y."/>
        </authorList>
    </citation>
    <scope>NUCLEOTIDE SEQUENCE</scope>
    <source>
        <strain evidence="7">BYM</strain>
        <tissue evidence="7">Leaf</tissue>
    </source>
</reference>
<evidence type="ECO:0000256" key="4">
    <source>
        <dbReference type="ARBA" id="ARBA00022833"/>
    </source>
</evidence>
<dbReference type="EMBL" id="VOIH02000005">
    <property type="protein sequence ID" value="KAF3447401.1"/>
    <property type="molecule type" value="Genomic_DNA"/>
</dbReference>
<keyword evidence="1 5" id="KW-0963">Cytoplasm</keyword>
<dbReference type="InterPro" id="IPR036511">
    <property type="entry name" value="TGT-like_sf"/>
</dbReference>
<keyword evidence="4 5" id="KW-0862">Zinc</keyword>
<feature type="domain" description="tRNA-guanine(15) transglycosylase-like" evidence="6">
    <location>
        <begin position="12"/>
        <end position="386"/>
    </location>
</feature>
<comment type="caution">
    <text evidence="7">The sequence shown here is derived from an EMBL/GenBank/DDBJ whole genome shotgun (WGS) entry which is preliminary data.</text>
</comment>
<proteinExistence type="inferred from homology"/>
<dbReference type="Gene3D" id="3.20.20.105">
    <property type="entry name" value="Queuine tRNA-ribosyltransferase-like"/>
    <property type="match status" value="1"/>
</dbReference>
<dbReference type="FunFam" id="3.20.20.105:FF:000003">
    <property type="entry name" value="Queuine tRNA-ribosyltransferase accessory subunit 2"/>
    <property type="match status" value="1"/>
</dbReference>
<evidence type="ECO:0000259" key="6">
    <source>
        <dbReference type="Pfam" id="PF01702"/>
    </source>
</evidence>
<dbReference type="NCBIfam" id="TIGR00449">
    <property type="entry name" value="tgt_general"/>
    <property type="match status" value="1"/>
</dbReference>
<comment type="cofactor">
    <cofactor evidence="5">
        <name>Zn(2+)</name>
        <dbReference type="ChEBI" id="CHEBI:29105"/>
    </cofactor>
    <text evidence="5">Binds 1 zinc ion per subunit.</text>
</comment>
<gene>
    <name evidence="7" type="ORF">FNV43_RR12587</name>
</gene>
<dbReference type="PANTHER" id="PTHR46064">
    <property type="entry name" value="QUEUINE TRNA-RIBOSYLTRANSFERASE ACCESSORY SUBUNIT 2"/>
    <property type="match status" value="1"/>
</dbReference>
<dbReference type="InterPro" id="IPR028592">
    <property type="entry name" value="QTRTD1"/>
</dbReference>
<name>A0A8K0H7X6_9ROSA</name>
<dbReference type="Proteomes" id="UP000796880">
    <property type="component" value="Unassembled WGS sequence"/>
</dbReference>
<feature type="binding site" evidence="5">
    <location>
        <position position="325"/>
    </location>
    <ligand>
        <name>Zn(2+)</name>
        <dbReference type="ChEBI" id="CHEBI:29105"/>
    </ligand>
</feature>
<dbReference type="AlphaFoldDB" id="A0A8K0H7X6"/>
<feature type="binding site" evidence="5">
    <location>
        <position position="328"/>
    </location>
    <ligand>
        <name>Zn(2+)</name>
        <dbReference type="ChEBI" id="CHEBI:29105"/>
    </ligand>
</feature>
<dbReference type="GO" id="GO:0046872">
    <property type="term" value="F:metal ion binding"/>
    <property type="evidence" value="ECO:0007669"/>
    <property type="project" value="UniProtKB-KW"/>
</dbReference>
<dbReference type="GO" id="GO:0008479">
    <property type="term" value="F:tRNA-guanosine(34) queuine transglycosylase activity"/>
    <property type="evidence" value="ECO:0007669"/>
    <property type="project" value="UniProtKB-UniRule"/>
</dbReference>